<evidence type="ECO:0000256" key="3">
    <source>
        <dbReference type="ARBA" id="ARBA00022679"/>
    </source>
</evidence>
<dbReference type="PROSITE" id="PS01124">
    <property type="entry name" value="HTH_ARAC_FAMILY_2"/>
    <property type="match status" value="1"/>
</dbReference>
<dbReference type="PRINTS" id="PR00032">
    <property type="entry name" value="HTHARAC"/>
</dbReference>
<keyword evidence="9" id="KW-0010">Activator</keyword>
<dbReference type="SMART" id="SM00342">
    <property type="entry name" value="HTH_ARAC"/>
    <property type="match status" value="1"/>
</dbReference>
<keyword evidence="10" id="KW-0804">Transcription</keyword>
<keyword evidence="8" id="KW-0238">DNA-binding</keyword>
<evidence type="ECO:0000256" key="10">
    <source>
        <dbReference type="ARBA" id="ARBA00023163"/>
    </source>
</evidence>
<reference evidence="13 14" key="1">
    <citation type="submission" date="2024-09" db="EMBL/GenBank/DDBJ databases">
        <title>Paenibacillus zeirhizospherea sp. nov., isolated from surface of the maize (Zea mays) roots in a horticulture field, Hungary.</title>
        <authorList>
            <person name="Marton D."/>
            <person name="Farkas M."/>
            <person name="Bedics A."/>
            <person name="Toth E."/>
            <person name="Tancsics A."/>
            <person name="Boka K."/>
            <person name="Marati G."/>
            <person name="Kriszt B."/>
            <person name="Cserhati M."/>
        </authorList>
    </citation>
    <scope>NUCLEOTIDE SEQUENCE [LARGE SCALE GENOMIC DNA]</scope>
    <source>
        <strain evidence="13 14">JCM 18446</strain>
    </source>
</reference>
<dbReference type="Pfam" id="PF02805">
    <property type="entry name" value="Ada_Zn_binding"/>
    <property type="match status" value="1"/>
</dbReference>
<keyword evidence="5" id="KW-0227">DNA damage</keyword>
<comment type="cofactor">
    <cofactor evidence="1">
        <name>Zn(2+)</name>
        <dbReference type="ChEBI" id="CHEBI:29105"/>
    </cofactor>
</comment>
<dbReference type="PANTHER" id="PTHR43280:SF28">
    <property type="entry name" value="HTH-TYPE TRANSCRIPTIONAL ACTIVATOR RHAS"/>
    <property type="match status" value="1"/>
</dbReference>
<keyword evidence="14" id="KW-1185">Reference proteome</keyword>
<dbReference type="InterPro" id="IPR018062">
    <property type="entry name" value="HTH_AraC-typ_CS"/>
</dbReference>
<organism evidence="13 14">
    <name type="scientific">Paenibacillus medicaginis</name>
    <dbReference type="NCBI Taxonomy" id="1470560"/>
    <lineage>
        <taxon>Bacteria</taxon>
        <taxon>Bacillati</taxon>
        <taxon>Bacillota</taxon>
        <taxon>Bacilli</taxon>
        <taxon>Bacillales</taxon>
        <taxon>Paenibacillaceae</taxon>
        <taxon>Paenibacillus</taxon>
    </lineage>
</organism>
<evidence type="ECO:0000256" key="1">
    <source>
        <dbReference type="ARBA" id="ARBA00001947"/>
    </source>
</evidence>
<accession>A0ABV5C047</accession>
<dbReference type="EMBL" id="JBHIRY010000007">
    <property type="protein sequence ID" value="MFB5760663.1"/>
    <property type="molecule type" value="Genomic_DNA"/>
</dbReference>
<dbReference type="InterPro" id="IPR035451">
    <property type="entry name" value="Ada-like_dom_sf"/>
</dbReference>
<gene>
    <name evidence="13" type="ORF">ACE5LO_09695</name>
</gene>
<feature type="domain" description="HTH araC/xylS-type" evidence="12">
    <location>
        <begin position="89"/>
        <end position="187"/>
    </location>
</feature>
<evidence type="ECO:0000256" key="7">
    <source>
        <dbReference type="ARBA" id="ARBA00023015"/>
    </source>
</evidence>
<keyword evidence="6" id="KW-0862">Zinc</keyword>
<name>A0ABV5C047_9BACL</name>
<dbReference type="Gene3D" id="1.10.10.60">
    <property type="entry name" value="Homeodomain-like"/>
    <property type="match status" value="2"/>
</dbReference>
<dbReference type="PIRSF" id="PIRSF000408">
    <property type="entry name" value="Alkyltransferas_AdaA"/>
    <property type="match status" value="1"/>
</dbReference>
<keyword evidence="7" id="KW-0805">Transcription regulation</keyword>
<evidence type="ECO:0000256" key="11">
    <source>
        <dbReference type="ARBA" id="ARBA00023204"/>
    </source>
</evidence>
<dbReference type="InterPro" id="IPR018060">
    <property type="entry name" value="HTH_AraC"/>
</dbReference>
<evidence type="ECO:0000256" key="6">
    <source>
        <dbReference type="ARBA" id="ARBA00022833"/>
    </source>
</evidence>
<keyword evidence="4" id="KW-0479">Metal-binding</keyword>
<dbReference type="Gene3D" id="3.40.10.10">
    <property type="entry name" value="DNA Methylphosphotriester Repair Domain"/>
    <property type="match status" value="1"/>
</dbReference>
<dbReference type="PROSITE" id="PS00041">
    <property type="entry name" value="HTH_ARAC_FAMILY_1"/>
    <property type="match status" value="1"/>
</dbReference>
<evidence type="ECO:0000256" key="8">
    <source>
        <dbReference type="ARBA" id="ARBA00023125"/>
    </source>
</evidence>
<dbReference type="SUPFAM" id="SSF57884">
    <property type="entry name" value="Ada DNA repair protein, N-terminal domain (N-Ada 10)"/>
    <property type="match status" value="1"/>
</dbReference>
<dbReference type="InterPro" id="IPR016220">
    <property type="entry name" value="Me-P-triester_DNA_alkyl-Trfase"/>
</dbReference>
<evidence type="ECO:0000256" key="5">
    <source>
        <dbReference type="ARBA" id="ARBA00022763"/>
    </source>
</evidence>
<evidence type="ECO:0000313" key="13">
    <source>
        <dbReference type="EMBL" id="MFB5760663.1"/>
    </source>
</evidence>
<dbReference type="PANTHER" id="PTHR43280">
    <property type="entry name" value="ARAC-FAMILY TRANSCRIPTIONAL REGULATOR"/>
    <property type="match status" value="1"/>
</dbReference>
<protein>
    <submittedName>
        <fullName evidence="13">Bifunctional transcriptional activator/DNA repair enzyme AdaA</fullName>
    </submittedName>
</protein>
<keyword evidence="11" id="KW-0234">DNA repair</keyword>
<dbReference type="Pfam" id="PF12833">
    <property type="entry name" value="HTH_18"/>
    <property type="match status" value="1"/>
</dbReference>
<dbReference type="Proteomes" id="UP001580430">
    <property type="component" value="Unassembled WGS sequence"/>
</dbReference>
<dbReference type="InterPro" id="IPR009057">
    <property type="entry name" value="Homeodomain-like_sf"/>
</dbReference>
<proteinExistence type="predicted"/>
<evidence type="ECO:0000256" key="4">
    <source>
        <dbReference type="ARBA" id="ARBA00022723"/>
    </source>
</evidence>
<keyword evidence="3" id="KW-0808">Transferase</keyword>
<evidence type="ECO:0000256" key="2">
    <source>
        <dbReference type="ARBA" id="ARBA00022603"/>
    </source>
</evidence>
<comment type="caution">
    <text evidence="13">The sequence shown here is derived from an EMBL/GenBank/DDBJ whole genome shotgun (WGS) entry which is preliminary data.</text>
</comment>
<dbReference type="InterPro" id="IPR004026">
    <property type="entry name" value="Ada_DNA_repair_Zn-bd"/>
</dbReference>
<dbReference type="RefSeq" id="WP_375519817.1">
    <property type="nucleotide sequence ID" value="NZ_JBHIRY010000007.1"/>
</dbReference>
<evidence type="ECO:0000256" key="9">
    <source>
        <dbReference type="ARBA" id="ARBA00023159"/>
    </source>
</evidence>
<keyword evidence="2" id="KW-0489">Methyltransferase</keyword>
<dbReference type="InterPro" id="IPR020449">
    <property type="entry name" value="Tscrpt_reg_AraC-type_HTH"/>
</dbReference>
<dbReference type="SUPFAM" id="SSF46689">
    <property type="entry name" value="Homeodomain-like"/>
    <property type="match status" value="2"/>
</dbReference>
<sequence>MIHSIENEPLLTDERWQAIMQNNTAYDHQFIYAVKTTGIFCRPSCRSRAPRKEHVRIFNNASAAAAANFRPCKRCKPTGGRLPDQEWVDQMMQYIDQHYRETITLDTLAAICHGSPYHLQRTFKRITGTTPAEYIQQKRISEAISLLLHTNKSVAETAVIVGFSNAPYFITLFKKMIGQTPNDYRRAYEIKQSEGLI</sequence>
<evidence type="ECO:0000313" key="14">
    <source>
        <dbReference type="Proteomes" id="UP001580430"/>
    </source>
</evidence>
<evidence type="ECO:0000259" key="12">
    <source>
        <dbReference type="PROSITE" id="PS01124"/>
    </source>
</evidence>